<dbReference type="Pfam" id="PF08592">
    <property type="entry name" value="Anthrone_oxy"/>
    <property type="match status" value="1"/>
</dbReference>
<evidence type="ECO:0000313" key="4">
    <source>
        <dbReference type="Proteomes" id="UP000324106"/>
    </source>
</evidence>
<name>A0A5P2ALX4_STRVZ</name>
<keyword evidence="2" id="KW-1133">Transmembrane helix</keyword>
<protein>
    <submittedName>
        <fullName evidence="3">DUF1772 domain-containing protein</fullName>
    </submittedName>
</protein>
<keyword evidence="2" id="KW-0812">Transmembrane</keyword>
<feature type="transmembrane region" description="Helical" evidence="2">
    <location>
        <begin position="58"/>
        <end position="79"/>
    </location>
</feature>
<keyword evidence="2" id="KW-0472">Membrane</keyword>
<dbReference type="PROSITE" id="PS51257">
    <property type="entry name" value="PROKAR_LIPOPROTEIN"/>
    <property type="match status" value="1"/>
</dbReference>
<evidence type="ECO:0000313" key="3">
    <source>
        <dbReference type="EMBL" id="QES19262.1"/>
    </source>
</evidence>
<dbReference type="RefSeq" id="WP_150265107.1">
    <property type="nucleotide sequence ID" value="NZ_CP029194.1"/>
</dbReference>
<evidence type="ECO:0000256" key="2">
    <source>
        <dbReference type="SAM" id="Phobius"/>
    </source>
</evidence>
<dbReference type="InterPro" id="IPR013901">
    <property type="entry name" value="Anthrone_oxy"/>
</dbReference>
<sequence length="183" mass="18685">MTQNRGGKGAGAVLGAAAVVTGLVAGVFFAYACSVMPAMARSDDRVFVEVMRNINDVIQNPVFLAAFFGAPILAGAAAWQHRTTGARAWTLAGFVLCAAVFLVTTAANVPLNEALATASDPSAARAAFEDSWAAWNTVRTVLSAAALASLVRAMSARKAACRESTRGGRPTAPHAPGGPTVAP</sequence>
<proteinExistence type="predicted"/>
<reference evidence="3 4" key="1">
    <citation type="submission" date="2018-05" db="EMBL/GenBank/DDBJ databases">
        <title>Streptomyces venezuelae.</title>
        <authorList>
            <person name="Kim W."/>
            <person name="Lee N."/>
            <person name="Cho B.-K."/>
        </authorList>
    </citation>
    <scope>NUCLEOTIDE SEQUENCE [LARGE SCALE GENOMIC DNA]</scope>
    <source>
        <strain evidence="3 4">ATCC 15068</strain>
    </source>
</reference>
<feature type="transmembrane region" description="Helical" evidence="2">
    <location>
        <begin position="12"/>
        <end position="38"/>
    </location>
</feature>
<accession>A0A5P2ALX4</accession>
<feature type="region of interest" description="Disordered" evidence="1">
    <location>
        <begin position="161"/>
        <end position="183"/>
    </location>
</feature>
<dbReference type="AlphaFoldDB" id="A0A5P2ALX4"/>
<evidence type="ECO:0000256" key="1">
    <source>
        <dbReference type="SAM" id="MobiDB-lite"/>
    </source>
</evidence>
<feature type="transmembrane region" description="Helical" evidence="2">
    <location>
        <begin position="91"/>
        <end position="111"/>
    </location>
</feature>
<dbReference type="EMBL" id="CP029194">
    <property type="protein sequence ID" value="QES19262.1"/>
    <property type="molecule type" value="Genomic_DNA"/>
</dbReference>
<dbReference type="OrthoDB" id="428263at2"/>
<dbReference type="Proteomes" id="UP000324106">
    <property type="component" value="Chromosome"/>
</dbReference>
<organism evidence="3 4">
    <name type="scientific">Streptomyces venezuelae</name>
    <dbReference type="NCBI Taxonomy" id="54571"/>
    <lineage>
        <taxon>Bacteria</taxon>
        <taxon>Bacillati</taxon>
        <taxon>Actinomycetota</taxon>
        <taxon>Actinomycetes</taxon>
        <taxon>Kitasatosporales</taxon>
        <taxon>Streptomycetaceae</taxon>
        <taxon>Streptomyces</taxon>
    </lineage>
</organism>
<gene>
    <name evidence="3" type="ORF">DEJ46_09295</name>
</gene>